<dbReference type="InterPro" id="IPR006054">
    <property type="entry name" value="DnaQ"/>
</dbReference>
<dbReference type="PANTHER" id="PTHR30231:SF41">
    <property type="entry name" value="DNA POLYMERASE III SUBUNIT EPSILON"/>
    <property type="match status" value="1"/>
</dbReference>
<dbReference type="GO" id="GO:0003677">
    <property type="term" value="F:DNA binding"/>
    <property type="evidence" value="ECO:0007669"/>
    <property type="project" value="InterPro"/>
</dbReference>
<dbReference type="InterPro" id="IPR036397">
    <property type="entry name" value="RNaseH_sf"/>
</dbReference>
<proteinExistence type="predicted"/>
<dbReference type="PANTHER" id="PTHR30231">
    <property type="entry name" value="DNA POLYMERASE III SUBUNIT EPSILON"/>
    <property type="match status" value="1"/>
</dbReference>
<dbReference type="GO" id="GO:0008408">
    <property type="term" value="F:3'-5' exonuclease activity"/>
    <property type="evidence" value="ECO:0007669"/>
    <property type="project" value="TreeGrafter"/>
</dbReference>
<dbReference type="InterPro" id="IPR012337">
    <property type="entry name" value="RNaseH-like_sf"/>
</dbReference>
<protein>
    <recommendedName>
        <fullName evidence="1">Exonuclease domain-containing protein</fullName>
    </recommendedName>
</protein>
<dbReference type="SUPFAM" id="SSF53098">
    <property type="entry name" value="Ribonuclease H-like"/>
    <property type="match status" value="1"/>
</dbReference>
<evidence type="ECO:0000259" key="1">
    <source>
        <dbReference type="SMART" id="SM00479"/>
    </source>
</evidence>
<comment type="caution">
    <text evidence="2">The sequence shown here is derived from an EMBL/GenBank/DDBJ whole genome shotgun (WGS) entry which is preliminary data.</text>
</comment>
<feature type="domain" description="Exonuclease" evidence="1">
    <location>
        <begin position="12"/>
        <end position="179"/>
    </location>
</feature>
<evidence type="ECO:0000313" key="3">
    <source>
        <dbReference type="Proteomes" id="UP000228711"/>
    </source>
</evidence>
<dbReference type="EMBL" id="PEXV01000039">
    <property type="protein sequence ID" value="PIS41831.1"/>
    <property type="molecule type" value="Genomic_DNA"/>
</dbReference>
<dbReference type="GO" id="GO:0005829">
    <property type="term" value="C:cytosol"/>
    <property type="evidence" value="ECO:0007669"/>
    <property type="project" value="TreeGrafter"/>
</dbReference>
<dbReference type="AlphaFoldDB" id="A0A2H0YTJ7"/>
<dbReference type="Gene3D" id="3.30.420.10">
    <property type="entry name" value="Ribonuclease H-like superfamily/Ribonuclease H"/>
    <property type="match status" value="1"/>
</dbReference>
<dbReference type="Pfam" id="PF00929">
    <property type="entry name" value="RNase_T"/>
    <property type="match status" value="1"/>
</dbReference>
<organism evidence="2 3">
    <name type="scientific">Candidatus Kerfeldbacteria bacterium CG08_land_8_20_14_0_20_42_7</name>
    <dbReference type="NCBI Taxonomy" id="2014245"/>
    <lineage>
        <taxon>Bacteria</taxon>
        <taxon>Candidatus Kerfeldiibacteriota</taxon>
    </lineage>
</organism>
<sequence length="185" mass="20551">MNPDGAQNPKKSFVVFDLETTGLKPEEGHEILEIGAEKLIDREVVDYFHTLVKATKPIPEESMKIHGITEEAVAVNGKELADAIPEFLRFIEGSVLVGHNVGFDLSFLFAACRKIGVPEPRNQSLDTCEISRRLLIIPSYSLGRVAQYFGVVNEQAHRAQSDVEVTRKVFLKLLDRALSSKTQSS</sequence>
<dbReference type="FunFam" id="3.30.420.10:FF:000045">
    <property type="entry name" value="3'-5' exonuclease DinG"/>
    <property type="match status" value="1"/>
</dbReference>
<evidence type="ECO:0000313" key="2">
    <source>
        <dbReference type="EMBL" id="PIS41831.1"/>
    </source>
</evidence>
<dbReference type="GO" id="GO:0045004">
    <property type="term" value="P:DNA replication proofreading"/>
    <property type="evidence" value="ECO:0007669"/>
    <property type="project" value="TreeGrafter"/>
</dbReference>
<dbReference type="GO" id="GO:0003887">
    <property type="term" value="F:DNA-directed DNA polymerase activity"/>
    <property type="evidence" value="ECO:0007669"/>
    <property type="project" value="InterPro"/>
</dbReference>
<accession>A0A2H0YTJ7</accession>
<name>A0A2H0YTJ7_9BACT</name>
<dbReference type="CDD" id="cd06127">
    <property type="entry name" value="DEDDh"/>
    <property type="match status" value="1"/>
</dbReference>
<dbReference type="SMART" id="SM00479">
    <property type="entry name" value="EXOIII"/>
    <property type="match status" value="1"/>
</dbReference>
<dbReference type="InterPro" id="IPR013520">
    <property type="entry name" value="Ribonucl_H"/>
</dbReference>
<gene>
    <name evidence="2" type="ORF">COT25_00975</name>
</gene>
<dbReference type="NCBIfam" id="TIGR00573">
    <property type="entry name" value="dnaq"/>
    <property type="match status" value="1"/>
</dbReference>
<reference evidence="3" key="1">
    <citation type="submission" date="2017-09" db="EMBL/GenBank/DDBJ databases">
        <title>Depth-based differentiation of microbial function through sediment-hosted aquifers and enrichment of novel symbionts in the deep terrestrial subsurface.</title>
        <authorList>
            <person name="Probst A.J."/>
            <person name="Ladd B."/>
            <person name="Jarett J.K."/>
            <person name="Geller-Mcgrath D.E."/>
            <person name="Sieber C.M.K."/>
            <person name="Emerson J.B."/>
            <person name="Anantharaman K."/>
            <person name="Thomas B.C."/>
            <person name="Malmstrom R."/>
            <person name="Stieglmeier M."/>
            <person name="Klingl A."/>
            <person name="Woyke T."/>
            <person name="Ryan C.M."/>
            <person name="Banfield J.F."/>
        </authorList>
    </citation>
    <scope>NUCLEOTIDE SEQUENCE [LARGE SCALE GENOMIC DNA]</scope>
</reference>
<dbReference type="Proteomes" id="UP000228711">
    <property type="component" value="Unassembled WGS sequence"/>
</dbReference>